<evidence type="ECO:0000313" key="2">
    <source>
        <dbReference type="Proteomes" id="UP000011115"/>
    </source>
</evidence>
<organism evidence="1 2">
    <name type="scientific">Solanum tuberosum</name>
    <name type="common">Potato</name>
    <dbReference type="NCBI Taxonomy" id="4113"/>
    <lineage>
        <taxon>Eukaryota</taxon>
        <taxon>Viridiplantae</taxon>
        <taxon>Streptophyta</taxon>
        <taxon>Embryophyta</taxon>
        <taxon>Tracheophyta</taxon>
        <taxon>Spermatophyta</taxon>
        <taxon>Magnoliopsida</taxon>
        <taxon>eudicotyledons</taxon>
        <taxon>Gunneridae</taxon>
        <taxon>Pentapetalae</taxon>
        <taxon>asterids</taxon>
        <taxon>lamiids</taxon>
        <taxon>Solanales</taxon>
        <taxon>Solanaceae</taxon>
        <taxon>Solanoideae</taxon>
        <taxon>Solaneae</taxon>
        <taxon>Solanum</taxon>
    </lineage>
</organism>
<accession>M1DEX5</accession>
<evidence type="ECO:0000313" key="1">
    <source>
        <dbReference type="EnsemblPlants" id="PGSC0003DMT400087953"/>
    </source>
</evidence>
<name>M1DEX5_SOLTU</name>
<keyword evidence="2" id="KW-1185">Reference proteome</keyword>
<reference evidence="2" key="1">
    <citation type="journal article" date="2011" name="Nature">
        <title>Genome sequence and analysis of the tuber crop potato.</title>
        <authorList>
            <consortium name="The Potato Genome Sequencing Consortium"/>
        </authorList>
    </citation>
    <scope>NUCLEOTIDE SEQUENCE [LARGE SCALE GENOMIC DNA]</scope>
    <source>
        <strain evidence="2">cv. DM1-3 516 R44</strain>
    </source>
</reference>
<dbReference type="PaxDb" id="4113-PGSC0003DMT400087953"/>
<dbReference type="AlphaFoldDB" id="M1DEX5"/>
<dbReference type="Gramene" id="PGSC0003DMT400087953">
    <property type="protein sequence ID" value="PGSC0003DMT400087953"/>
    <property type="gene ID" value="PGSC0003DMG400037524"/>
</dbReference>
<dbReference type="InParanoid" id="M1DEX5"/>
<dbReference type="Proteomes" id="UP000011115">
    <property type="component" value="Unassembled WGS sequence"/>
</dbReference>
<reference evidence="1" key="2">
    <citation type="submission" date="2015-06" db="UniProtKB">
        <authorList>
            <consortium name="EnsemblPlants"/>
        </authorList>
    </citation>
    <scope>IDENTIFICATION</scope>
    <source>
        <strain evidence="1">DM1-3 516 R44</strain>
    </source>
</reference>
<sequence>MATNSKAAVNLDDDDPLSGAWVEEVLKAVRKRMGSAYADFTAVPPSTTLEVVMLHRQLRQEGRKGVKRDRLMARMWKTIKSIFTCVSPGKEIPQLDPKFYTQVRMLNKAWAGVIPPEDPDSDVDTTHSEGT</sequence>
<dbReference type="HOGENOM" id="CLU_055921_1_0_1"/>
<proteinExistence type="predicted"/>
<dbReference type="EnsemblPlants" id="PGSC0003DMT400087953">
    <property type="protein sequence ID" value="PGSC0003DMT400087953"/>
    <property type="gene ID" value="PGSC0003DMG400037524"/>
</dbReference>
<protein>
    <submittedName>
        <fullName evidence="1">Uncharacterized protein</fullName>
    </submittedName>
</protein>